<feature type="compositionally biased region" description="Basic residues" evidence="1">
    <location>
        <begin position="119"/>
        <end position="129"/>
    </location>
</feature>
<dbReference type="OrthoDB" id="5403747at2759"/>
<evidence type="ECO:0000256" key="1">
    <source>
        <dbReference type="SAM" id="MobiDB-lite"/>
    </source>
</evidence>
<dbReference type="EMBL" id="ML996580">
    <property type="protein sequence ID" value="KAF2754397.1"/>
    <property type="molecule type" value="Genomic_DNA"/>
</dbReference>
<reference evidence="2" key="1">
    <citation type="journal article" date="2020" name="Stud. Mycol.">
        <title>101 Dothideomycetes genomes: a test case for predicting lifestyles and emergence of pathogens.</title>
        <authorList>
            <person name="Haridas S."/>
            <person name="Albert R."/>
            <person name="Binder M."/>
            <person name="Bloem J."/>
            <person name="Labutti K."/>
            <person name="Salamov A."/>
            <person name="Andreopoulos B."/>
            <person name="Baker S."/>
            <person name="Barry K."/>
            <person name="Bills G."/>
            <person name="Bluhm B."/>
            <person name="Cannon C."/>
            <person name="Castanera R."/>
            <person name="Culley D."/>
            <person name="Daum C."/>
            <person name="Ezra D."/>
            <person name="Gonzalez J."/>
            <person name="Henrissat B."/>
            <person name="Kuo A."/>
            <person name="Liang C."/>
            <person name="Lipzen A."/>
            <person name="Lutzoni F."/>
            <person name="Magnuson J."/>
            <person name="Mondo S."/>
            <person name="Nolan M."/>
            <person name="Ohm R."/>
            <person name="Pangilinan J."/>
            <person name="Park H.-J."/>
            <person name="Ramirez L."/>
            <person name="Alfaro M."/>
            <person name="Sun H."/>
            <person name="Tritt A."/>
            <person name="Yoshinaga Y."/>
            <person name="Zwiers L.-H."/>
            <person name="Turgeon B."/>
            <person name="Goodwin S."/>
            <person name="Spatafora J."/>
            <person name="Crous P."/>
            <person name="Grigoriev I."/>
        </authorList>
    </citation>
    <scope>NUCLEOTIDE SEQUENCE</scope>
    <source>
        <strain evidence="2">CBS 121739</strain>
    </source>
</reference>
<dbReference type="AlphaFoldDB" id="A0A6A6VYL2"/>
<sequence length="162" mass="17619">MPPKASKPEATKSSTFSEKEMTMLAFSWQCFDEKPKVNNVKLAKLMGYTEGTAKTTWNALQRKLKALAETDETEGNDEGNMGITNNDNDGDDDGAPVPVTPKTTPRKRKTKGEDVKASPTKKSRAKPKTPVKAQSSDDDKDAEAVEAVEAVEADGEENNIND</sequence>
<dbReference type="Proteomes" id="UP000799437">
    <property type="component" value="Unassembled WGS sequence"/>
</dbReference>
<evidence type="ECO:0000313" key="3">
    <source>
        <dbReference type="Proteomes" id="UP000799437"/>
    </source>
</evidence>
<organism evidence="2 3">
    <name type="scientific">Pseudovirgaria hyperparasitica</name>
    <dbReference type="NCBI Taxonomy" id="470096"/>
    <lineage>
        <taxon>Eukaryota</taxon>
        <taxon>Fungi</taxon>
        <taxon>Dikarya</taxon>
        <taxon>Ascomycota</taxon>
        <taxon>Pezizomycotina</taxon>
        <taxon>Dothideomycetes</taxon>
        <taxon>Dothideomycetes incertae sedis</taxon>
        <taxon>Acrospermales</taxon>
        <taxon>Acrospermaceae</taxon>
        <taxon>Pseudovirgaria</taxon>
    </lineage>
</organism>
<accession>A0A6A6VYL2</accession>
<gene>
    <name evidence="2" type="ORF">EJ05DRAFT_479388</name>
</gene>
<protein>
    <submittedName>
        <fullName evidence="2">Uncharacterized protein</fullName>
    </submittedName>
</protein>
<proteinExistence type="predicted"/>
<name>A0A6A6VYL2_9PEZI</name>
<feature type="region of interest" description="Disordered" evidence="1">
    <location>
        <begin position="68"/>
        <end position="162"/>
    </location>
</feature>
<feature type="compositionally biased region" description="Acidic residues" evidence="1">
    <location>
        <begin position="136"/>
        <end position="162"/>
    </location>
</feature>
<keyword evidence="3" id="KW-1185">Reference proteome</keyword>
<dbReference type="GeneID" id="54485718"/>
<dbReference type="RefSeq" id="XP_033596848.1">
    <property type="nucleotide sequence ID" value="XM_033744664.1"/>
</dbReference>
<evidence type="ECO:0000313" key="2">
    <source>
        <dbReference type="EMBL" id="KAF2754397.1"/>
    </source>
</evidence>